<reference evidence="1 2" key="1">
    <citation type="submission" date="2024-04" db="EMBL/GenBank/DDBJ databases">
        <authorList>
            <person name="Fracassetti M."/>
        </authorList>
    </citation>
    <scope>NUCLEOTIDE SEQUENCE [LARGE SCALE GENOMIC DNA]</scope>
</reference>
<sequence>MKTSSLPQIRVQADAKLPQQPTINVDNLIIAAARHHNNNDNCTKDVPAAAAACAVAATCPLPAARVDDDGEGLDGVSDQQVEDGVEHAAAGVVDVETGYLSQFYDPAAAGRKM</sequence>
<dbReference type="EMBL" id="OZ034821">
    <property type="protein sequence ID" value="CAL1405696.1"/>
    <property type="molecule type" value="Genomic_DNA"/>
</dbReference>
<accession>A0AAV2G4Z1</accession>
<dbReference type="Proteomes" id="UP001497516">
    <property type="component" value="Chromosome 8"/>
</dbReference>
<protein>
    <submittedName>
        <fullName evidence="1">Uncharacterized protein</fullName>
    </submittedName>
</protein>
<organism evidence="1 2">
    <name type="scientific">Linum trigynum</name>
    <dbReference type="NCBI Taxonomy" id="586398"/>
    <lineage>
        <taxon>Eukaryota</taxon>
        <taxon>Viridiplantae</taxon>
        <taxon>Streptophyta</taxon>
        <taxon>Embryophyta</taxon>
        <taxon>Tracheophyta</taxon>
        <taxon>Spermatophyta</taxon>
        <taxon>Magnoliopsida</taxon>
        <taxon>eudicotyledons</taxon>
        <taxon>Gunneridae</taxon>
        <taxon>Pentapetalae</taxon>
        <taxon>rosids</taxon>
        <taxon>fabids</taxon>
        <taxon>Malpighiales</taxon>
        <taxon>Linaceae</taxon>
        <taxon>Linum</taxon>
    </lineage>
</organism>
<gene>
    <name evidence="1" type="ORF">LTRI10_LOCUS45469</name>
</gene>
<evidence type="ECO:0000313" key="1">
    <source>
        <dbReference type="EMBL" id="CAL1405696.1"/>
    </source>
</evidence>
<proteinExistence type="predicted"/>
<keyword evidence="2" id="KW-1185">Reference proteome</keyword>
<dbReference type="AlphaFoldDB" id="A0AAV2G4Z1"/>
<name>A0AAV2G4Z1_9ROSI</name>
<evidence type="ECO:0000313" key="2">
    <source>
        <dbReference type="Proteomes" id="UP001497516"/>
    </source>
</evidence>